<dbReference type="InterPro" id="IPR029044">
    <property type="entry name" value="Nucleotide-diphossugar_trans"/>
</dbReference>
<evidence type="ECO:0000313" key="3">
    <source>
        <dbReference type="EMBL" id="MDX5931889.1"/>
    </source>
</evidence>
<dbReference type="SUPFAM" id="SSF53448">
    <property type="entry name" value="Nucleotide-diphospho-sugar transferases"/>
    <property type="match status" value="1"/>
</dbReference>
<comment type="caution">
    <text evidence="3">The sequence shown here is derived from an EMBL/GenBank/DDBJ whole genome shotgun (WGS) entry which is preliminary data.</text>
</comment>
<dbReference type="Proteomes" id="UP001279553">
    <property type="component" value="Unassembled WGS sequence"/>
</dbReference>
<protein>
    <submittedName>
        <fullName evidence="3">Glycosyltransferase</fullName>
        <ecNumber evidence="3">2.4.-.-</ecNumber>
    </submittedName>
</protein>
<dbReference type="AlphaFoldDB" id="A0AAW9DRQ1"/>
<keyword evidence="3" id="KW-0808">Transferase</keyword>
<feature type="domain" description="Glycosyltransferase 2-like" evidence="2">
    <location>
        <begin position="23"/>
        <end position="134"/>
    </location>
</feature>
<dbReference type="GO" id="GO:0016757">
    <property type="term" value="F:glycosyltransferase activity"/>
    <property type="evidence" value="ECO:0007669"/>
    <property type="project" value="UniProtKB-KW"/>
</dbReference>
<name>A0AAW9DRQ1_ACIAO</name>
<gene>
    <name evidence="3" type="ORF">SIL87_14070</name>
</gene>
<dbReference type="CDD" id="cd00761">
    <property type="entry name" value="Glyco_tranf_GTA_type"/>
    <property type="match status" value="1"/>
</dbReference>
<dbReference type="RefSeq" id="WP_319614767.1">
    <property type="nucleotide sequence ID" value="NZ_JAWXYB010000018.1"/>
</dbReference>
<proteinExistence type="predicted"/>
<organism evidence="3 4">
    <name type="scientific">Acidiphilium acidophilum</name>
    <name type="common">Thiobacillus acidophilus</name>
    <dbReference type="NCBI Taxonomy" id="76588"/>
    <lineage>
        <taxon>Bacteria</taxon>
        <taxon>Pseudomonadati</taxon>
        <taxon>Pseudomonadota</taxon>
        <taxon>Alphaproteobacteria</taxon>
        <taxon>Acetobacterales</taxon>
        <taxon>Acidocellaceae</taxon>
        <taxon>Acidiphilium</taxon>
    </lineage>
</organism>
<keyword evidence="3" id="KW-0328">Glycosyltransferase</keyword>
<accession>A0AAW9DRQ1</accession>
<dbReference type="Pfam" id="PF00535">
    <property type="entry name" value="Glycos_transf_2"/>
    <property type="match status" value="1"/>
</dbReference>
<dbReference type="InterPro" id="IPR050834">
    <property type="entry name" value="Glycosyltransf_2"/>
</dbReference>
<sequence>MPASHPDPSTSPRSSQPPRPLLSVAICTHNRSLATARCLAGLGAPRSDIDILIIDSGSNATEAEAIERISTRFGAQHIRLAAMGLSAARNAALAASHGTWIAYLDDDATPAPDWVEVLTRSIAQDPDIAAMGGSILPQFQSRLPSWWPPSLRAVLTIIDTVKPDDPGAADTEPYAANIAFRRDILTRFGGFPACLGRHGVRLLSNEETYIIRRLRRARLKVRFNPHLVVHHEIARERLQPAWLIDRQYWSGVSEAVMLGALAEPRARKAWRMAAHTILLAPLLFWPKSSTALLTLRCTAAFAAGFVHGILTDAPDRVPSA</sequence>
<feature type="region of interest" description="Disordered" evidence="1">
    <location>
        <begin position="1"/>
        <end position="20"/>
    </location>
</feature>
<evidence type="ECO:0000259" key="2">
    <source>
        <dbReference type="Pfam" id="PF00535"/>
    </source>
</evidence>
<dbReference type="PANTHER" id="PTHR43685">
    <property type="entry name" value="GLYCOSYLTRANSFERASE"/>
    <property type="match status" value="1"/>
</dbReference>
<evidence type="ECO:0000313" key="4">
    <source>
        <dbReference type="Proteomes" id="UP001279553"/>
    </source>
</evidence>
<reference evidence="3 4" key="1">
    <citation type="submission" date="2023-11" db="EMBL/GenBank/DDBJ databases">
        <title>MicrobeMod: A computational toolkit for identifying prokaryotic methylation and restriction-modification with nanopore sequencing.</title>
        <authorList>
            <person name="Crits-Christoph A."/>
            <person name="Kang S.C."/>
            <person name="Lee H."/>
            <person name="Ostrov N."/>
        </authorList>
    </citation>
    <scope>NUCLEOTIDE SEQUENCE [LARGE SCALE GENOMIC DNA]</scope>
    <source>
        <strain evidence="3 4">DSMZ 700</strain>
    </source>
</reference>
<dbReference type="Gene3D" id="3.90.550.10">
    <property type="entry name" value="Spore Coat Polysaccharide Biosynthesis Protein SpsA, Chain A"/>
    <property type="match status" value="1"/>
</dbReference>
<dbReference type="EMBL" id="JAWXYB010000018">
    <property type="protein sequence ID" value="MDX5931889.1"/>
    <property type="molecule type" value="Genomic_DNA"/>
</dbReference>
<dbReference type="InterPro" id="IPR001173">
    <property type="entry name" value="Glyco_trans_2-like"/>
</dbReference>
<dbReference type="EC" id="2.4.-.-" evidence="3"/>
<evidence type="ECO:0000256" key="1">
    <source>
        <dbReference type="SAM" id="MobiDB-lite"/>
    </source>
</evidence>
<keyword evidence="4" id="KW-1185">Reference proteome</keyword>
<dbReference type="PANTHER" id="PTHR43685:SF3">
    <property type="entry name" value="SLR2126 PROTEIN"/>
    <property type="match status" value="1"/>
</dbReference>